<dbReference type="InterPro" id="IPR001878">
    <property type="entry name" value="Znf_CCHC"/>
</dbReference>
<dbReference type="AlphaFoldDB" id="A0AAW1IEB8"/>
<dbReference type="Gene3D" id="4.10.60.10">
    <property type="entry name" value="Zinc finger, CCHC-type"/>
    <property type="match status" value="1"/>
</dbReference>
<keyword evidence="1" id="KW-0479">Metal-binding</keyword>
<feature type="region of interest" description="Disordered" evidence="2">
    <location>
        <begin position="1"/>
        <end position="39"/>
    </location>
</feature>
<dbReference type="InterPro" id="IPR036875">
    <property type="entry name" value="Znf_CCHC_sf"/>
</dbReference>
<name>A0AAW1IEB8_POPJA</name>
<gene>
    <name evidence="4" type="ORF">QE152_g36042</name>
</gene>
<evidence type="ECO:0000256" key="2">
    <source>
        <dbReference type="SAM" id="MobiDB-lite"/>
    </source>
</evidence>
<dbReference type="GO" id="GO:0003676">
    <property type="term" value="F:nucleic acid binding"/>
    <property type="evidence" value="ECO:0007669"/>
    <property type="project" value="InterPro"/>
</dbReference>
<sequence length="326" mass="36400">MELNEKQKQKQGTDIDAKGDGQGKEKGIARLGDLKKPAEAGDDRVTKVFDPFQRRVETRAQARNTEINRPSEKWHGKTSYADLLRSVKDNVDIGKVGVKVKAIKKTTKGDLLLEVEGGRKKAGDLREAIKEKLDSDVRVTGNNVTLHILDIDSDVRVTGNNVTLHILDIDATTTKEEVAMAIRKQTGRSDLQDNMVTSMRPCKDGNQIATVQVSPGIANKLLKAGRMKIGWVGCRVRKRVTLIRCYRCLDFGHTREGCNGPDRSDLCVNCCQPGHQVKDCTNKPFCRKCQTQDHRSDTTKCPAFRALLKPQQGDKRPIRDDVKQTK</sequence>
<protein>
    <recommendedName>
        <fullName evidence="3">CCHC-type domain-containing protein</fullName>
    </recommendedName>
</protein>
<dbReference type="SMART" id="SM00343">
    <property type="entry name" value="ZnF_C2HC"/>
    <property type="match status" value="3"/>
</dbReference>
<dbReference type="SUPFAM" id="SSF57756">
    <property type="entry name" value="Retrovirus zinc finger-like domains"/>
    <property type="match status" value="1"/>
</dbReference>
<reference evidence="4 5" key="1">
    <citation type="journal article" date="2024" name="BMC Genomics">
        <title>De novo assembly and annotation of Popillia japonica's genome with initial clues to its potential as an invasive pest.</title>
        <authorList>
            <person name="Cucini C."/>
            <person name="Boschi S."/>
            <person name="Funari R."/>
            <person name="Cardaioli E."/>
            <person name="Iannotti N."/>
            <person name="Marturano G."/>
            <person name="Paoli F."/>
            <person name="Bruttini M."/>
            <person name="Carapelli A."/>
            <person name="Frati F."/>
            <person name="Nardi F."/>
        </authorList>
    </citation>
    <scope>NUCLEOTIDE SEQUENCE [LARGE SCALE GENOMIC DNA]</scope>
    <source>
        <strain evidence="4">DMR45628</strain>
    </source>
</reference>
<keyword evidence="1" id="KW-0863">Zinc-finger</keyword>
<evidence type="ECO:0000259" key="3">
    <source>
        <dbReference type="PROSITE" id="PS50158"/>
    </source>
</evidence>
<dbReference type="GO" id="GO:0008270">
    <property type="term" value="F:zinc ion binding"/>
    <property type="evidence" value="ECO:0007669"/>
    <property type="project" value="UniProtKB-KW"/>
</dbReference>
<dbReference type="Proteomes" id="UP001458880">
    <property type="component" value="Unassembled WGS sequence"/>
</dbReference>
<feature type="domain" description="CCHC-type" evidence="3">
    <location>
        <begin position="267"/>
        <end position="282"/>
    </location>
</feature>
<proteinExistence type="predicted"/>
<dbReference type="PROSITE" id="PS50158">
    <property type="entry name" value="ZF_CCHC"/>
    <property type="match status" value="1"/>
</dbReference>
<organism evidence="4 5">
    <name type="scientific">Popillia japonica</name>
    <name type="common">Japanese beetle</name>
    <dbReference type="NCBI Taxonomy" id="7064"/>
    <lineage>
        <taxon>Eukaryota</taxon>
        <taxon>Metazoa</taxon>
        <taxon>Ecdysozoa</taxon>
        <taxon>Arthropoda</taxon>
        <taxon>Hexapoda</taxon>
        <taxon>Insecta</taxon>
        <taxon>Pterygota</taxon>
        <taxon>Neoptera</taxon>
        <taxon>Endopterygota</taxon>
        <taxon>Coleoptera</taxon>
        <taxon>Polyphaga</taxon>
        <taxon>Scarabaeiformia</taxon>
        <taxon>Scarabaeidae</taxon>
        <taxon>Rutelinae</taxon>
        <taxon>Popillia</taxon>
    </lineage>
</organism>
<evidence type="ECO:0000313" key="5">
    <source>
        <dbReference type="Proteomes" id="UP001458880"/>
    </source>
</evidence>
<comment type="caution">
    <text evidence="4">The sequence shown here is derived from an EMBL/GenBank/DDBJ whole genome shotgun (WGS) entry which is preliminary data.</text>
</comment>
<evidence type="ECO:0000313" key="4">
    <source>
        <dbReference type="EMBL" id="KAK9687733.1"/>
    </source>
</evidence>
<evidence type="ECO:0000256" key="1">
    <source>
        <dbReference type="PROSITE-ProRule" id="PRU00047"/>
    </source>
</evidence>
<accession>A0AAW1IEB8</accession>
<keyword evidence="5" id="KW-1185">Reference proteome</keyword>
<dbReference type="EMBL" id="JASPKY010000627">
    <property type="protein sequence ID" value="KAK9687733.1"/>
    <property type="molecule type" value="Genomic_DNA"/>
</dbReference>
<keyword evidence="1" id="KW-0862">Zinc</keyword>